<dbReference type="EMBL" id="GEEE01000981">
    <property type="protein sequence ID" value="JAP62244.1"/>
    <property type="molecule type" value="Transcribed_RNA"/>
</dbReference>
<sequence>MTIWPTRSATFLCDGCICELRAIFYTEADLRACISLPLLLFNETPAFGATGDRRGKWLDLISNSKRSKLHSWDLGAHLSENAIKTTLKRIHCDSAISTEDYAIPSVDCPSKPQLLACQASDLL</sequence>
<name>A0A0V0JAZ4_SCHSO</name>
<protein>
    <submittedName>
        <fullName evidence="1">Uncharacterized protein</fullName>
    </submittedName>
</protein>
<gene>
    <name evidence="1" type="ORF">TR165523</name>
</gene>
<proteinExistence type="predicted"/>
<reference evidence="1" key="1">
    <citation type="submission" date="2016-01" db="EMBL/GenBank/DDBJ databases">
        <title>Reference transcriptome for the parasite Schistocephalus solidus: insights into the molecular evolution of parasitism.</title>
        <authorList>
            <person name="Hebert F.O."/>
            <person name="Grambauer S."/>
            <person name="Barber I."/>
            <person name="Landry C.R."/>
            <person name="Aubin-Horth N."/>
        </authorList>
    </citation>
    <scope>NUCLEOTIDE SEQUENCE</scope>
</reference>
<organism evidence="1">
    <name type="scientific">Schistocephalus solidus</name>
    <name type="common">Tapeworm</name>
    <dbReference type="NCBI Taxonomy" id="70667"/>
    <lineage>
        <taxon>Eukaryota</taxon>
        <taxon>Metazoa</taxon>
        <taxon>Spiralia</taxon>
        <taxon>Lophotrochozoa</taxon>
        <taxon>Platyhelminthes</taxon>
        <taxon>Cestoda</taxon>
        <taxon>Eucestoda</taxon>
        <taxon>Diphyllobothriidea</taxon>
        <taxon>Diphyllobothriidae</taxon>
        <taxon>Schistocephalus</taxon>
    </lineage>
</organism>
<accession>A0A0V0JAZ4</accession>
<evidence type="ECO:0000313" key="1">
    <source>
        <dbReference type="EMBL" id="JAP62244.1"/>
    </source>
</evidence>
<dbReference type="AlphaFoldDB" id="A0A0V0JAZ4"/>